<evidence type="ECO:0000313" key="1">
    <source>
        <dbReference type="EMBL" id="UTI63922.1"/>
    </source>
</evidence>
<dbReference type="EMBL" id="CP098502">
    <property type="protein sequence ID" value="UTI63922.1"/>
    <property type="molecule type" value="Genomic_DNA"/>
</dbReference>
<dbReference type="Proteomes" id="UP001056035">
    <property type="component" value="Chromosome"/>
</dbReference>
<evidence type="ECO:0000313" key="2">
    <source>
        <dbReference type="Proteomes" id="UP001056035"/>
    </source>
</evidence>
<organism evidence="1 2">
    <name type="scientific">Paraconexibacter antarcticus</name>
    <dbReference type="NCBI Taxonomy" id="2949664"/>
    <lineage>
        <taxon>Bacteria</taxon>
        <taxon>Bacillati</taxon>
        <taxon>Actinomycetota</taxon>
        <taxon>Thermoleophilia</taxon>
        <taxon>Solirubrobacterales</taxon>
        <taxon>Paraconexibacteraceae</taxon>
        <taxon>Paraconexibacter</taxon>
    </lineage>
</organism>
<reference evidence="1 2" key="1">
    <citation type="submission" date="2022-06" db="EMBL/GenBank/DDBJ databases">
        <title>Paraconexibacter antarcticus.</title>
        <authorList>
            <person name="Kim C.S."/>
        </authorList>
    </citation>
    <scope>NUCLEOTIDE SEQUENCE [LARGE SCALE GENOMIC DNA]</scope>
    <source>
        <strain evidence="1 2">02-257</strain>
    </source>
</reference>
<gene>
    <name evidence="1" type="ORF">NBH00_21585</name>
</gene>
<accession>A0ABY5DS61</accession>
<proteinExistence type="predicted"/>
<name>A0ABY5DS61_9ACTN</name>
<dbReference type="RefSeq" id="WP_254570638.1">
    <property type="nucleotide sequence ID" value="NZ_CP098502.1"/>
</dbReference>
<sequence>MTAAEGRTMNVTITDELVEEIAQRAASILTEQRAQANPETDAEPVDGYLPPTRAAAYLGISRQRIYQLTSGRALCPDGRDGRTPLYTRRTLDRYVRQCAGRER</sequence>
<keyword evidence="2" id="KW-1185">Reference proteome</keyword>
<protein>
    <submittedName>
        <fullName evidence="1">Helix-turn-helix domain-containing protein</fullName>
    </submittedName>
</protein>